<evidence type="ECO:0000313" key="5">
    <source>
        <dbReference type="Proteomes" id="UP000315751"/>
    </source>
</evidence>
<feature type="region of interest" description="Disordered" evidence="2">
    <location>
        <begin position="25"/>
        <end position="151"/>
    </location>
</feature>
<dbReference type="InterPro" id="IPR016103">
    <property type="entry name" value="ProQ/FinO"/>
</dbReference>
<dbReference type="InterPro" id="IPR036442">
    <property type="entry name" value="ProQ/FinO_sf"/>
</dbReference>
<name>A0A560HDE8_9PROT</name>
<accession>A0A560HDE8</accession>
<feature type="compositionally biased region" description="Basic and acidic residues" evidence="2">
    <location>
        <begin position="56"/>
        <end position="81"/>
    </location>
</feature>
<feature type="compositionally biased region" description="Basic and acidic residues" evidence="2">
    <location>
        <begin position="89"/>
        <end position="126"/>
    </location>
</feature>
<dbReference type="SUPFAM" id="SSF48657">
    <property type="entry name" value="FinO-like"/>
    <property type="match status" value="1"/>
</dbReference>
<dbReference type="Pfam" id="PF04352">
    <property type="entry name" value="ProQ"/>
    <property type="match status" value="1"/>
</dbReference>
<evidence type="ECO:0000256" key="2">
    <source>
        <dbReference type="SAM" id="MobiDB-lite"/>
    </source>
</evidence>
<feature type="compositionally biased region" description="Basic and acidic residues" evidence="2">
    <location>
        <begin position="138"/>
        <end position="149"/>
    </location>
</feature>
<evidence type="ECO:0000313" key="4">
    <source>
        <dbReference type="EMBL" id="TWB44422.1"/>
    </source>
</evidence>
<protein>
    <submittedName>
        <fullName evidence="4">ProQ/FINO family protein</fullName>
    </submittedName>
</protein>
<dbReference type="EMBL" id="VITR01000003">
    <property type="protein sequence ID" value="TWB44422.1"/>
    <property type="molecule type" value="Genomic_DNA"/>
</dbReference>
<sequence>MDAMTTLSLKKPLGFETKLTLDAAQRGTVGDRGATKRVVVLERTPTPVRSRQGGGADRDTGRFDRGDRQAEPDFGERRQSRGDGPYRPAHYDYERPDSDFRPNYRALESRHQDNRDSRPHGGEQRGRPGGRPVHGGGRGREDDASDRPHVLWPPRVVVNDFDGAAITLPRVAGTPLELPEDMARVHAQLSRRFPEAFPEDPVPLSLTVEKEMARALGDADLVATAESFLFVYRAHPAYLASVVRNTRRVTLDGARAERIEPEEREQALWTLRALDTTFQ</sequence>
<dbReference type="Proteomes" id="UP000315751">
    <property type="component" value="Unassembled WGS sequence"/>
</dbReference>
<dbReference type="AlphaFoldDB" id="A0A560HDE8"/>
<evidence type="ECO:0000259" key="3">
    <source>
        <dbReference type="SMART" id="SM00945"/>
    </source>
</evidence>
<evidence type="ECO:0000256" key="1">
    <source>
        <dbReference type="ARBA" id="ARBA00022884"/>
    </source>
</evidence>
<dbReference type="GO" id="GO:0003723">
    <property type="term" value="F:RNA binding"/>
    <property type="evidence" value="ECO:0007669"/>
    <property type="project" value="UniProtKB-KW"/>
</dbReference>
<feature type="compositionally biased region" description="Gly residues" evidence="2">
    <location>
        <begin position="127"/>
        <end position="136"/>
    </location>
</feature>
<dbReference type="SMART" id="SM00945">
    <property type="entry name" value="ProQ"/>
    <property type="match status" value="1"/>
</dbReference>
<reference evidence="4 5" key="1">
    <citation type="submission" date="2019-06" db="EMBL/GenBank/DDBJ databases">
        <title>Genomic Encyclopedia of Type Strains, Phase IV (KMG-V): Genome sequencing to study the core and pangenomes of soil and plant-associated prokaryotes.</title>
        <authorList>
            <person name="Whitman W."/>
        </authorList>
    </citation>
    <scope>NUCLEOTIDE SEQUENCE [LARGE SCALE GENOMIC DNA]</scope>
    <source>
        <strain evidence="4 5">BR 11622</strain>
    </source>
</reference>
<comment type="caution">
    <text evidence="4">The sequence shown here is derived from an EMBL/GenBank/DDBJ whole genome shotgun (WGS) entry which is preliminary data.</text>
</comment>
<gene>
    <name evidence="4" type="ORF">FBZ90_103329</name>
</gene>
<proteinExistence type="predicted"/>
<keyword evidence="1" id="KW-0694">RNA-binding</keyword>
<keyword evidence="5" id="KW-1185">Reference proteome</keyword>
<feature type="domain" description="ProQ/FinO" evidence="3">
    <location>
        <begin position="177"/>
        <end position="278"/>
    </location>
</feature>
<organism evidence="4 5">
    <name type="scientific">Nitrospirillum amazonense</name>
    <dbReference type="NCBI Taxonomy" id="28077"/>
    <lineage>
        <taxon>Bacteria</taxon>
        <taxon>Pseudomonadati</taxon>
        <taxon>Pseudomonadota</taxon>
        <taxon>Alphaproteobacteria</taxon>
        <taxon>Rhodospirillales</taxon>
        <taxon>Azospirillaceae</taxon>
        <taxon>Nitrospirillum</taxon>
    </lineage>
</organism>
<dbReference type="Gene3D" id="1.10.1710.10">
    <property type="entry name" value="ProQ/FinO domain"/>
    <property type="match status" value="1"/>
</dbReference>
<dbReference type="OrthoDB" id="7340575at2"/>